<feature type="region of interest" description="Disordered" evidence="1">
    <location>
        <begin position="411"/>
        <end position="432"/>
    </location>
</feature>
<dbReference type="AlphaFoldDB" id="A0A6A6TTU7"/>
<dbReference type="Proteomes" id="UP000799324">
    <property type="component" value="Unassembled WGS sequence"/>
</dbReference>
<feature type="compositionally biased region" description="Acidic residues" evidence="1">
    <location>
        <begin position="1007"/>
        <end position="1038"/>
    </location>
</feature>
<evidence type="ECO:0000256" key="1">
    <source>
        <dbReference type="SAM" id="MobiDB-lite"/>
    </source>
</evidence>
<feature type="region of interest" description="Disordered" evidence="1">
    <location>
        <begin position="574"/>
        <end position="610"/>
    </location>
</feature>
<proteinExistence type="predicted"/>
<evidence type="ECO:0000313" key="2">
    <source>
        <dbReference type="EMBL" id="KAF2662338.1"/>
    </source>
</evidence>
<feature type="region of interest" description="Disordered" evidence="1">
    <location>
        <begin position="754"/>
        <end position="780"/>
    </location>
</feature>
<feature type="region of interest" description="Disordered" evidence="1">
    <location>
        <begin position="1004"/>
        <end position="1088"/>
    </location>
</feature>
<keyword evidence="3" id="KW-1185">Reference proteome</keyword>
<organism evidence="2 3">
    <name type="scientific">Lophiostoma macrostomum CBS 122681</name>
    <dbReference type="NCBI Taxonomy" id="1314788"/>
    <lineage>
        <taxon>Eukaryota</taxon>
        <taxon>Fungi</taxon>
        <taxon>Dikarya</taxon>
        <taxon>Ascomycota</taxon>
        <taxon>Pezizomycotina</taxon>
        <taxon>Dothideomycetes</taxon>
        <taxon>Pleosporomycetidae</taxon>
        <taxon>Pleosporales</taxon>
        <taxon>Lophiostomataceae</taxon>
        <taxon>Lophiostoma</taxon>
    </lineage>
</organism>
<feature type="compositionally biased region" description="Polar residues" evidence="1">
    <location>
        <begin position="600"/>
        <end position="610"/>
    </location>
</feature>
<protein>
    <submittedName>
        <fullName evidence="2">Uncharacterized protein</fullName>
    </submittedName>
</protein>
<accession>A0A6A6TTU7</accession>
<name>A0A6A6TTU7_9PLEO</name>
<sequence length="1088" mass="119691">MSSYGVVRDLFDEGYLKLEDIVHNVQPFPTLVPYDEYNDTILVYKTESDLDVVLGQIQSFTDRVAQGYKKELWTWVVQLKVDDTHTVQAAKKARLTPSYPSSIPSQPLRTTLPLGRKPGYMTATRRTFDGSLLQEIMLLRTLFSILAGPADEIPNFIEFLYQYLDSQCGDGYGLLCATRREIPSLNDFDHQPVARECETILPQPTIVSGREEYQEKKWGLHPPTAVKRKSNEPPRDTPAYTRYHAACFKARDAAKRLLHEAGITEGQMTNYIFAHTQATKDMEEKDGPGLDPYISDREAALRLSAVQDLQFLPRLSHRGYETELVDHLDDEARQAAEWLSEPEGSGGPSNHLAIPAPFITPTPSSALNSNITGPDCTPDRRFVQAPPIPDRQLFDSSAAWAPSVNSLLLESHRPPASNSESQQDGGDASSGLFNWDAHVGNLPMPLGFNEATNQWNFGRWAGFSGDELGDIAWRRPRPDRPIPPWLTHRGVTTPLNVPMISSYATNLNEEDWRLTDAEWRHLESLSPAQLEHISEFVGEDMQAAISAIASGGPMHLSHEERRAWKANIDRANGIIPTSSTSGGSSQAANPQHAAPAMLAPSNSQAQGPQVPSITITSTTTSNLQALFQPLAAVNAPHGYAPAQTQHLTLPGTSRHSSLTPGIQGLSVHNPFASHMPAPILPPPTLPGANFSPPRQGISRSNPPSPIKVDAIAKLASIGSPVPPAAIPKGVPVLIYYPSIVVHHPIDYLNSMSAHTENSEQKQARDSQTSTNAQPDPDPPIDALMLGYLQSDNSYIALTHAVFLPTILRTALRSRVGHGGYTVLESYSPVVKGKAALRPEFGGLSCAHECAYDRLCQARELMMRFEDGETEGKRHEKEAGEEEGIGMRTGMGMDVDMEMGRNVDVDMDIDMEVDEHQNLDTPDPHPHPPNPREALLTKRWRITPGTCTTGSRGSIWEGWALYLSHGLVLTGAERSGAFLLVNFLPLKSLAQLRAEMRAEARRAAGLIAEEEEDGDGDGDGDEDGEQGSEDEDDATEYDSDGAPIEYDEEGNRIEWDSDGQVVPYDEYRHQGEVEDRDEDDGHDLSREVL</sequence>
<dbReference type="EMBL" id="MU004290">
    <property type="protein sequence ID" value="KAF2662338.1"/>
    <property type="molecule type" value="Genomic_DNA"/>
</dbReference>
<gene>
    <name evidence="2" type="ORF">K491DRAFT_686819</name>
</gene>
<reference evidence="2" key="1">
    <citation type="journal article" date="2020" name="Stud. Mycol.">
        <title>101 Dothideomycetes genomes: a test case for predicting lifestyles and emergence of pathogens.</title>
        <authorList>
            <person name="Haridas S."/>
            <person name="Albert R."/>
            <person name="Binder M."/>
            <person name="Bloem J."/>
            <person name="Labutti K."/>
            <person name="Salamov A."/>
            <person name="Andreopoulos B."/>
            <person name="Baker S."/>
            <person name="Barry K."/>
            <person name="Bills G."/>
            <person name="Bluhm B."/>
            <person name="Cannon C."/>
            <person name="Castanera R."/>
            <person name="Culley D."/>
            <person name="Daum C."/>
            <person name="Ezra D."/>
            <person name="Gonzalez J."/>
            <person name="Henrissat B."/>
            <person name="Kuo A."/>
            <person name="Liang C."/>
            <person name="Lipzen A."/>
            <person name="Lutzoni F."/>
            <person name="Magnuson J."/>
            <person name="Mondo S."/>
            <person name="Nolan M."/>
            <person name="Ohm R."/>
            <person name="Pangilinan J."/>
            <person name="Park H.-J."/>
            <person name="Ramirez L."/>
            <person name="Alfaro M."/>
            <person name="Sun H."/>
            <person name="Tritt A."/>
            <person name="Yoshinaga Y."/>
            <person name="Zwiers L.-H."/>
            <person name="Turgeon B."/>
            <person name="Goodwin S."/>
            <person name="Spatafora J."/>
            <person name="Crous P."/>
            <person name="Grigoriev I."/>
        </authorList>
    </citation>
    <scope>NUCLEOTIDE SEQUENCE</scope>
    <source>
        <strain evidence="2">CBS 122681</strain>
    </source>
</reference>
<dbReference type="OrthoDB" id="3787206at2759"/>
<evidence type="ECO:0000313" key="3">
    <source>
        <dbReference type="Proteomes" id="UP000799324"/>
    </source>
</evidence>